<evidence type="ECO:0000256" key="6">
    <source>
        <dbReference type="SAM" id="MobiDB-lite"/>
    </source>
</evidence>
<evidence type="ECO:0000256" key="1">
    <source>
        <dbReference type="ARBA" id="ARBA00004141"/>
    </source>
</evidence>
<feature type="signal peptide" evidence="8">
    <location>
        <begin position="1"/>
        <end position="25"/>
    </location>
</feature>
<name>A0A2K6LM45_RHIBE</name>
<dbReference type="Ensembl" id="ENSRBIT00000048501.1">
    <property type="protein sequence ID" value="ENSRBIP00000024598.1"/>
    <property type="gene ID" value="ENSRBIG00000036204.1"/>
</dbReference>
<dbReference type="AlphaFoldDB" id="A0A2K6LM45"/>
<keyword evidence="3 7" id="KW-1133">Transmembrane helix</keyword>
<keyword evidence="4 7" id="KW-0472">Membrane</keyword>
<dbReference type="GO" id="GO:0016607">
    <property type="term" value="C:nuclear speck"/>
    <property type="evidence" value="ECO:0007669"/>
    <property type="project" value="Ensembl"/>
</dbReference>
<feature type="transmembrane region" description="Helical" evidence="7">
    <location>
        <begin position="98"/>
        <end position="123"/>
    </location>
</feature>
<feature type="region of interest" description="Disordered" evidence="6">
    <location>
        <begin position="212"/>
        <end position="238"/>
    </location>
</feature>
<keyword evidence="2 7" id="KW-0812">Transmembrane</keyword>
<keyword evidence="8" id="KW-0732">Signal</keyword>
<accession>A0A2K6LM45</accession>
<comment type="subcellular location">
    <subcellularLocation>
        <location evidence="1">Membrane</location>
        <topology evidence="1">Multi-pass membrane protein</topology>
    </subcellularLocation>
</comment>
<dbReference type="GO" id="GO:0005730">
    <property type="term" value="C:nucleolus"/>
    <property type="evidence" value="ECO:0007669"/>
    <property type="project" value="Ensembl"/>
</dbReference>
<gene>
    <name evidence="9" type="primary">TMEM179B</name>
</gene>
<evidence type="ECO:0000256" key="2">
    <source>
        <dbReference type="ARBA" id="ARBA00022692"/>
    </source>
</evidence>
<proteinExistence type="inferred from homology"/>
<organism evidence="9 10">
    <name type="scientific">Rhinopithecus bieti</name>
    <name type="common">Black snub-nosed monkey</name>
    <name type="synonym">Pygathrix bieti</name>
    <dbReference type="NCBI Taxonomy" id="61621"/>
    <lineage>
        <taxon>Eukaryota</taxon>
        <taxon>Metazoa</taxon>
        <taxon>Chordata</taxon>
        <taxon>Craniata</taxon>
        <taxon>Vertebrata</taxon>
        <taxon>Euteleostomi</taxon>
        <taxon>Mammalia</taxon>
        <taxon>Eutheria</taxon>
        <taxon>Euarchontoglires</taxon>
        <taxon>Primates</taxon>
        <taxon>Haplorrhini</taxon>
        <taxon>Catarrhini</taxon>
        <taxon>Cercopithecidae</taxon>
        <taxon>Colobinae</taxon>
        <taxon>Rhinopithecus</taxon>
    </lineage>
</organism>
<evidence type="ECO:0000313" key="9">
    <source>
        <dbReference type="Ensembl" id="ENSRBIP00000024598.1"/>
    </source>
</evidence>
<feature type="compositionally biased region" description="Basic and acidic residues" evidence="6">
    <location>
        <begin position="212"/>
        <end position="221"/>
    </location>
</feature>
<protein>
    <submittedName>
        <fullName evidence="9">Transmembrane protein 179B</fullName>
    </submittedName>
</protein>
<evidence type="ECO:0000256" key="7">
    <source>
        <dbReference type="SAM" id="Phobius"/>
    </source>
</evidence>
<dbReference type="GeneTree" id="ENSGT00510000048151"/>
<reference evidence="9 10" key="1">
    <citation type="submission" date="2016-06" db="EMBL/GenBank/DDBJ databases">
        <title>Genome of Rhinopithecus bieti.</title>
        <authorList>
            <person name="Wu"/>
            <person name="C.-I. and Zhang"/>
            <person name="Y."/>
        </authorList>
    </citation>
    <scope>NUCLEOTIDE SEQUENCE</scope>
</reference>
<reference evidence="9" key="2">
    <citation type="submission" date="2025-08" db="UniProtKB">
        <authorList>
            <consortium name="Ensembl"/>
        </authorList>
    </citation>
    <scope>IDENTIFICATION</scope>
</reference>
<dbReference type="STRING" id="61621.ENSRBIP00000024598"/>
<sequence>MALPWLQRVELALFAATFLCGAVAAAALTRTQGSFSGRCPLYGVATLNGSSLALSHPSAPSLCYFVAGASGLLALYCLLLLLFWIYSSCIEDSHRGSIGLRIALAISAIAIFLVLVSACILRFGTRSLCNSIISLNSTIRCASDINYHPFSQLSLWPHSCSEAQKIPWRPPGTALQFYSNLHSAETSSWVNLVLWCVVLVLQVVQWKSEATPHRPLERGDPEWSSETDALVGPRLSHS</sequence>
<feature type="transmembrane region" description="Helical" evidence="7">
    <location>
        <begin position="64"/>
        <end position="86"/>
    </location>
</feature>
<evidence type="ECO:0000256" key="5">
    <source>
        <dbReference type="ARBA" id="ARBA00093776"/>
    </source>
</evidence>
<dbReference type="Proteomes" id="UP000233180">
    <property type="component" value="Unassembled WGS sequence"/>
</dbReference>
<reference evidence="9" key="3">
    <citation type="submission" date="2025-09" db="UniProtKB">
        <authorList>
            <consortium name="Ensembl"/>
        </authorList>
    </citation>
    <scope>IDENTIFICATION</scope>
</reference>
<evidence type="ECO:0000313" key="10">
    <source>
        <dbReference type="Proteomes" id="UP000233180"/>
    </source>
</evidence>
<keyword evidence="10" id="KW-1185">Reference proteome</keyword>
<evidence type="ECO:0000256" key="3">
    <source>
        <dbReference type="ARBA" id="ARBA00022989"/>
    </source>
</evidence>
<dbReference type="InterPro" id="IPR059010">
    <property type="entry name" value="TMEM179-179B"/>
</dbReference>
<dbReference type="InterPro" id="IPR029776">
    <property type="entry name" value="TMEM179B"/>
</dbReference>
<dbReference type="Pfam" id="PF26158">
    <property type="entry name" value="Claudin_TMEM179-179B"/>
    <property type="match status" value="2"/>
</dbReference>
<evidence type="ECO:0000256" key="4">
    <source>
        <dbReference type="ARBA" id="ARBA00023136"/>
    </source>
</evidence>
<comment type="similarity">
    <text evidence="5">Belongs to the TMEM179 family.</text>
</comment>
<evidence type="ECO:0000256" key="8">
    <source>
        <dbReference type="SAM" id="SignalP"/>
    </source>
</evidence>
<dbReference type="PANTHER" id="PTHR31056">
    <property type="entry name" value="TRANSMEMBRANE PROTEIN 179B"/>
    <property type="match status" value="1"/>
</dbReference>
<dbReference type="PANTHER" id="PTHR31056:SF1">
    <property type="entry name" value="TRANSMEMBRANE PROTEIN 179B"/>
    <property type="match status" value="1"/>
</dbReference>
<feature type="chain" id="PRO_5014472932" evidence="8">
    <location>
        <begin position="26"/>
        <end position="238"/>
    </location>
</feature>
<dbReference type="OMA" id="YWVYTFC"/>